<comment type="caution">
    <text evidence="1">The sequence shown here is derived from an EMBL/GenBank/DDBJ whole genome shotgun (WGS) entry which is preliminary data.</text>
</comment>
<dbReference type="InterPro" id="IPR011990">
    <property type="entry name" value="TPR-like_helical_dom_sf"/>
</dbReference>
<organism evidence="1 2">
    <name type="scientific">Dactylosporangium cerinum</name>
    <dbReference type="NCBI Taxonomy" id="1434730"/>
    <lineage>
        <taxon>Bacteria</taxon>
        <taxon>Bacillati</taxon>
        <taxon>Actinomycetota</taxon>
        <taxon>Actinomycetes</taxon>
        <taxon>Micromonosporales</taxon>
        <taxon>Micromonosporaceae</taxon>
        <taxon>Dactylosporangium</taxon>
    </lineage>
</organism>
<reference evidence="2" key="1">
    <citation type="journal article" date="2019" name="Int. J. Syst. Evol. Microbiol.">
        <title>The Global Catalogue of Microorganisms (GCM) 10K type strain sequencing project: providing services to taxonomists for standard genome sequencing and annotation.</title>
        <authorList>
            <consortium name="The Broad Institute Genomics Platform"/>
            <consortium name="The Broad Institute Genome Sequencing Center for Infectious Disease"/>
            <person name="Wu L."/>
            <person name="Ma J."/>
        </authorList>
    </citation>
    <scope>NUCLEOTIDE SEQUENCE [LARGE SCALE GENOMIC DNA]</scope>
    <source>
        <strain evidence="2">CGMCC 4.7152</strain>
    </source>
</reference>
<dbReference type="RefSeq" id="WP_380120825.1">
    <property type="nucleotide sequence ID" value="NZ_JBHSIU010000041.1"/>
</dbReference>
<keyword evidence="2" id="KW-1185">Reference proteome</keyword>
<sequence length="144" mass="16481">MDDWDSVARAAQERGDWDEAIAVVGSTAECYSPDPYLHNAHLRHMDLLAKAGRLDELARRGESDRCARRRLDRLLYEQGRGSDLRHRAERGDKTAFYMLVRLLRDRGDETAARQAVADIDQTDVYATQLAHEPRTRVERNGSDE</sequence>
<gene>
    <name evidence="1" type="ORF">ACFPIJ_32895</name>
</gene>
<dbReference type="Gene3D" id="1.25.40.10">
    <property type="entry name" value="Tetratricopeptide repeat domain"/>
    <property type="match status" value="1"/>
</dbReference>
<evidence type="ECO:0008006" key="3">
    <source>
        <dbReference type="Google" id="ProtNLM"/>
    </source>
</evidence>
<evidence type="ECO:0000313" key="2">
    <source>
        <dbReference type="Proteomes" id="UP001595912"/>
    </source>
</evidence>
<proteinExistence type="predicted"/>
<name>A0ABV9W2V1_9ACTN</name>
<evidence type="ECO:0000313" key="1">
    <source>
        <dbReference type="EMBL" id="MFC5002617.1"/>
    </source>
</evidence>
<dbReference type="Proteomes" id="UP001595912">
    <property type="component" value="Unassembled WGS sequence"/>
</dbReference>
<accession>A0ABV9W2V1</accession>
<dbReference type="EMBL" id="JBHSIU010000041">
    <property type="protein sequence ID" value="MFC5002617.1"/>
    <property type="molecule type" value="Genomic_DNA"/>
</dbReference>
<protein>
    <recommendedName>
        <fullName evidence="3">Tetratricopeptide repeat protein</fullName>
    </recommendedName>
</protein>